<evidence type="ECO:0000256" key="2">
    <source>
        <dbReference type="ARBA" id="ARBA00022726"/>
    </source>
</evidence>
<dbReference type="SUPFAM" id="SSF53271">
    <property type="entry name" value="PRTase-like"/>
    <property type="match status" value="1"/>
</dbReference>
<evidence type="ECO:0000256" key="1">
    <source>
        <dbReference type="ARBA" id="ARBA00022679"/>
    </source>
</evidence>
<proteinExistence type="predicted"/>
<keyword evidence="1" id="KW-0808">Transferase</keyword>
<dbReference type="AlphaFoldDB" id="A0A7J3I9X5"/>
<organism evidence="3">
    <name type="scientific">Ignisphaera aggregans</name>
    <dbReference type="NCBI Taxonomy" id="334771"/>
    <lineage>
        <taxon>Archaea</taxon>
        <taxon>Thermoproteota</taxon>
        <taxon>Thermoprotei</taxon>
        <taxon>Desulfurococcales</taxon>
        <taxon>Desulfurococcaceae</taxon>
        <taxon>Ignisphaera</taxon>
    </lineage>
</organism>
<dbReference type="EMBL" id="DTAI01000229">
    <property type="protein sequence ID" value="HGN37421.1"/>
    <property type="molecule type" value="Genomic_DNA"/>
</dbReference>
<dbReference type="GO" id="GO:0006166">
    <property type="term" value="P:purine ribonucleoside salvage"/>
    <property type="evidence" value="ECO:0007669"/>
    <property type="project" value="UniProtKB-KW"/>
</dbReference>
<comment type="caution">
    <text evidence="3">The sequence shown here is derived from an EMBL/GenBank/DDBJ whole genome shotgun (WGS) entry which is preliminary data.</text>
</comment>
<dbReference type="InterPro" id="IPR029057">
    <property type="entry name" value="PRTase-like"/>
</dbReference>
<name>A0A7J3I9X5_9CREN</name>
<keyword evidence="2" id="KW-0660">Purine salvage</keyword>
<evidence type="ECO:0000313" key="3">
    <source>
        <dbReference type="EMBL" id="HGN37421.1"/>
    </source>
</evidence>
<reference evidence="3" key="1">
    <citation type="journal article" date="2020" name="mSystems">
        <title>Genome- and Community-Level Interaction Insights into Carbon Utilization and Element Cycling Functions of Hydrothermarchaeota in Hydrothermal Sediment.</title>
        <authorList>
            <person name="Zhou Z."/>
            <person name="Liu Y."/>
            <person name="Xu W."/>
            <person name="Pan J."/>
            <person name="Luo Z.H."/>
            <person name="Li M."/>
        </authorList>
    </citation>
    <scope>NUCLEOTIDE SEQUENCE [LARGE SCALE GENOMIC DNA]</scope>
    <source>
        <strain evidence="3">SpSt-618</strain>
    </source>
</reference>
<dbReference type="PANTHER" id="PTHR43864">
    <property type="entry name" value="HYPOXANTHINE/GUANINE PHOSPHORIBOSYLTRANSFERASE"/>
    <property type="match status" value="1"/>
</dbReference>
<dbReference type="PANTHER" id="PTHR43864:SF1">
    <property type="entry name" value="XANTHINE PHOSPHORIBOSYLTRANSFERASE"/>
    <property type="match status" value="1"/>
</dbReference>
<dbReference type="Gene3D" id="3.40.50.2020">
    <property type="match status" value="1"/>
</dbReference>
<dbReference type="InterPro" id="IPR050118">
    <property type="entry name" value="Pur/Pyrimidine_PRTase"/>
</dbReference>
<dbReference type="GO" id="GO:0016740">
    <property type="term" value="F:transferase activity"/>
    <property type="evidence" value="ECO:0007669"/>
    <property type="project" value="UniProtKB-KW"/>
</dbReference>
<sequence>MFNSKAIKKSEKIRILKMLKALNFFYSLRELEEMLNIPFQSLWKYVNFIGVPSDEIANEIIERISKSRIVENTLVEMAKSNSSNYYSLVRNIGFIELFTLVVEEMLRKLNIDIDCIFSLSQEGAPIATSLALELGSEICFPLTNRNIREDVAKIVWYYSYSEREYKYMLIPRECIHRDERVHIVDVAIDDSEKLKLIISLMRTNGVEVVGFSTVYISRECLKVLEENSTQILYYMHII</sequence>
<protein>
    <recommendedName>
        <fullName evidence="4">Phosphoribosyltransferase domain-containing protein</fullName>
    </recommendedName>
</protein>
<accession>A0A7J3I9X5</accession>
<gene>
    <name evidence="3" type="ORF">ENT87_07755</name>
</gene>
<evidence type="ECO:0008006" key="4">
    <source>
        <dbReference type="Google" id="ProtNLM"/>
    </source>
</evidence>